<dbReference type="InterPro" id="IPR012859">
    <property type="entry name" value="Pilin_N_archaeal"/>
</dbReference>
<dbReference type="NCBIfam" id="TIGR02537">
    <property type="entry name" value="arch_flag_Nterm"/>
    <property type="match status" value="1"/>
</dbReference>
<evidence type="ECO:0000256" key="1">
    <source>
        <dbReference type="SAM" id="Phobius"/>
    </source>
</evidence>
<reference evidence="3 4" key="1">
    <citation type="submission" date="2018-06" db="EMBL/GenBank/DDBJ databases">
        <title>Natronomonas sp. F16-60 a new haloarchaeon isolated from a solar saltern of Isla Cristina, Huelva, Spain.</title>
        <authorList>
            <person name="Duran-Viseras A."/>
            <person name="Sanchez-Porro C."/>
            <person name="Ventosa A."/>
        </authorList>
    </citation>
    <scope>NUCLEOTIDE SEQUENCE [LARGE SCALE GENOMIC DNA]</scope>
    <source>
        <strain evidence="3 4">F16-60</strain>
    </source>
</reference>
<proteinExistence type="predicted"/>
<dbReference type="EMBL" id="QMDX01000044">
    <property type="protein sequence ID" value="TSD08540.1"/>
    <property type="molecule type" value="Genomic_DNA"/>
</dbReference>
<gene>
    <name evidence="3" type="ORF">DP107_19455</name>
</gene>
<dbReference type="InParanoid" id="A0A554MUS2"/>
<comment type="caution">
    <text evidence="3">The sequence shown here is derived from an EMBL/GenBank/DDBJ whole genome shotgun (WGS) entry which is preliminary data.</text>
</comment>
<dbReference type="Proteomes" id="UP000319894">
    <property type="component" value="Unassembled WGS sequence"/>
</dbReference>
<protein>
    <recommendedName>
        <fullName evidence="2">Archaeal Type IV pilin N-terminal domain-containing protein</fullName>
    </recommendedName>
</protein>
<sequence>MRSTNLLADSKAASSAIGTILMVGVVIILSTTTGVYLLDVSDRISNDIPTASFEYSTDACGAIEVTHTGGPTIDGDQLYFGGAATQYTTPRSVPGWNATSVKSGDSVTVSATPGEELTLIWQAEDGDSSAVISRYDVPSGAAATSANVEIDNINFPGQSVTFRVTSLRNADGPLRATVFEDGVADTTVTVSNPPPSKVKVSNLDLKFDSGDKMKVSLKPANNQACILDSDTMTAP</sequence>
<accession>A0A554MUS2</accession>
<keyword evidence="1" id="KW-1133">Transmembrane helix</keyword>
<evidence type="ECO:0000313" key="4">
    <source>
        <dbReference type="Proteomes" id="UP000319894"/>
    </source>
</evidence>
<keyword evidence="4" id="KW-1185">Reference proteome</keyword>
<organism evidence="3 4">
    <name type="scientific">Haloglomus irregulare</name>
    <dbReference type="NCBI Taxonomy" id="2234134"/>
    <lineage>
        <taxon>Archaea</taxon>
        <taxon>Methanobacteriati</taxon>
        <taxon>Methanobacteriota</taxon>
        <taxon>Stenosarchaea group</taxon>
        <taxon>Halobacteria</taxon>
        <taxon>Halobacteriales</taxon>
        <taxon>Natronomonadaceae</taxon>
        <taxon>Haloglomus</taxon>
    </lineage>
</organism>
<evidence type="ECO:0000313" key="3">
    <source>
        <dbReference type="EMBL" id="TSD08540.1"/>
    </source>
</evidence>
<feature type="domain" description="Archaeal Type IV pilin N-terminal" evidence="2">
    <location>
        <begin position="12"/>
        <end position="80"/>
    </location>
</feature>
<dbReference type="Pfam" id="PF07790">
    <property type="entry name" value="Pilin_N"/>
    <property type="match status" value="1"/>
</dbReference>
<keyword evidence="1" id="KW-0472">Membrane</keyword>
<dbReference type="InterPro" id="IPR013373">
    <property type="entry name" value="Flagellin/pilin_N_arc"/>
</dbReference>
<dbReference type="AlphaFoldDB" id="A0A554MUS2"/>
<evidence type="ECO:0000259" key="2">
    <source>
        <dbReference type="Pfam" id="PF07790"/>
    </source>
</evidence>
<keyword evidence="1" id="KW-0812">Transmembrane</keyword>
<feature type="transmembrane region" description="Helical" evidence="1">
    <location>
        <begin position="12"/>
        <end position="38"/>
    </location>
</feature>
<name>A0A554MUS2_9EURY</name>